<dbReference type="EMBL" id="JAEAOA010001901">
    <property type="protein sequence ID" value="KAK3612479.1"/>
    <property type="molecule type" value="Genomic_DNA"/>
</dbReference>
<reference evidence="2" key="2">
    <citation type="journal article" date="2021" name="Genome Biol. Evol.">
        <title>Developing a high-quality reference genome for a parasitic bivalve with doubly uniparental inheritance (Bivalvia: Unionida).</title>
        <authorList>
            <person name="Smith C.H."/>
        </authorList>
    </citation>
    <scope>NUCLEOTIDE SEQUENCE</scope>
    <source>
        <strain evidence="2">CHS0354</strain>
        <tissue evidence="2">Mantle</tissue>
    </source>
</reference>
<name>A0AAE0WGA2_9BIVA</name>
<dbReference type="PANTHER" id="PTHR10697:SF13">
    <property type="entry name" value="RICIN B LECTIN DOMAIN-CONTAINING PROTEIN"/>
    <property type="match status" value="1"/>
</dbReference>
<protein>
    <recommendedName>
        <fullName evidence="4">Mammalian ependymin-related protein 1</fullName>
    </recommendedName>
</protein>
<dbReference type="GO" id="GO:0005764">
    <property type="term" value="C:lysosome"/>
    <property type="evidence" value="ECO:0007669"/>
    <property type="project" value="TreeGrafter"/>
</dbReference>
<dbReference type="Proteomes" id="UP001195483">
    <property type="component" value="Unassembled WGS sequence"/>
</dbReference>
<dbReference type="AlphaFoldDB" id="A0AAE0WGA2"/>
<accession>A0AAE0WGA2</accession>
<evidence type="ECO:0000313" key="3">
    <source>
        <dbReference type="Proteomes" id="UP001195483"/>
    </source>
</evidence>
<organism evidence="2 3">
    <name type="scientific">Potamilus streckersoni</name>
    <dbReference type="NCBI Taxonomy" id="2493646"/>
    <lineage>
        <taxon>Eukaryota</taxon>
        <taxon>Metazoa</taxon>
        <taxon>Spiralia</taxon>
        <taxon>Lophotrochozoa</taxon>
        <taxon>Mollusca</taxon>
        <taxon>Bivalvia</taxon>
        <taxon>Autobranchia</taxon>
        <taxon>Heteroconchia</taxon>
        <taxon>Palaeoheterodonta</taxon>
        <taxon>Unionida</taxon>
        <taxon>Unionoidea</taxon>
        <taxon>Unionidae</taxon>
        <taxon>Ambleminae</taxon>
        <taxon>Lampsilini</taxon>
        <taxon>Potamilus</taxon>
    </lineage>
</organism>
<proteinExistence type="predicted"/>
<dbReference type="GO" id="GO:0007160">
    <property type="term" value="P:cell-matrix adhesion"/>
    <property type="evidence" value="ECO:0007669"/>
    <property type="project" value="InterPro"/>
</dbReference>
<dbReference type="Pfam" id="PF00811">
    <property type="entry name" value="Ependymin"/>
    <property type="match status" value="1"/>
</dbReference>
<keyword evidence="3" id="KW-1185">Reference proteome</keyword>
<evidence type="ECO:0000313" key="2">
    <source>
        <dbReference type="EMBL" id="KAK3612479.1"/>
    </source>
</evidence>
<evidence type="ECO:0008006" key="4">
    <source>
        <dbReference type="Google" id="ProtNLM"/>
    </source>
</evidence>
<sequence>MFIGLVLLALAVLSSEAYRCCVPTLWEANEGMMMASSVHGKSSLEEHFTRVSFDGNQKIVAVVYLSAPNQNKRIVQDFSKMTQYSIQGTECHKSILSVPWDPYCIADNATLLQDFYYGTPENRLDAQTFSTSRFGLNGYFTVTKRECVPIALTLMGTVSGVDNFWVFGMSNFTMGIQDPSFFNVPDTCT</sequence>
<keyword evidence="1" id="KW-0732">Signal</keyword>
<feature type="signal peptide" evidence="1">
    <location>
        <begin position="1"/>
        <end position="17"/>
    </location>
</feature>
<dbReference type="GO" id="GO:0005509">
    <property type="term" value="F:calcium ion binding"/>
    <property type="evidence" value="ECO:0007669"/>
    <property type="project" value="InterPro"/>
</dbReference>
<evidence type="ECO:0000256" key="1">
    <source>
        <dbReference type="SAM" id="SignalP"/>
    </source>
</evidence>
<feature type="chain" id="PRO_5042096043" description="Mammalian ependymin-related protein 1" evidence="1">
    <location>
        <begin position="18"/>
        <end position="189"/>
    </location>
</feature>
<dbReference type="GO" id="GO:0005576">
    <property type="term" value="C:extracellular region"/>
    <property type="evidence" value="ECO:0007669"/>
    <property type="project" value="InterPro"/>
</dbReference>
<dbReference type="PANTHER" id="PTHR10697">
    <property type="entry name" value="MAMMALIAN EPENDYMIN-RELATED PROTEIN 1"/>
    <property type="match status" value="1"/>
</dbReference>
<comment type="caution">
    <text evidence="2">The sequence shown here is derived from an EMBL/GenBank/DDBJ whole genome shotgun (WGS) entry which is preliminary data.</text>
</comment>
<dbReference type="InterPro" id="IPR001299">
    <property type="entry name" value="Ependymin"/>
</dbReference>
<reference evidence="2" key="3">
    <citation type="submission" date="2023-05" db="EMBL/GenBank/DDBJ databases">
        <authorList>
            <person name="Smith C.H."/>
        </authorList>
    </citation>
    <scope>NUCLEOTIDE SEQUENCE</scope>
    <source>
        <strain evidence="2">CHS0354</strain>
        <tissue evidence="2">Mantle</tissue>
    </source>
</reference>
<reference evidence="2" key="1">
    <citation type="journal article" date="2021" name="Genome Biol. Evol.">
        <title>A High-Quality Reference Genome for a Parasitic Bivalve with Doubly Uniparental Inheritance (Bivalvia: Unionida).</title>
        <authorList>
            <person name="Smith C.H."/>
        </authorList>
    </citation>
    <scope>NUCLEOTIDE SEQUENCE</scope>
    <source>
        <strain evidence="2">CHS0354</strain>
    </source>
</reference>
<gene>
    <name evidence="2" type="ORF">CHS0354_032095</name>
</gene>